<name>A0A2J6T8K8_9HELO</name>
<keyword evidence="2" id="KW-1185">Reference proteome</keyword>
<dbReference type="InParanoid" id="A0A2J6T8K8"/>
<evidence type="ECO:0000313" key="1">
    <source>
        <dbReference type="EMBL" id="PMD59273.1"/>
    </source>
</evidence>
<gene>
    <name evidence="1" type="ORF">K444DRAFT_630882</name>
</gene>
<dbReference type="OrthoDB" id="4159781at2759"/>
<dbReference type="PANTHER" id="PTHR37540">
    <property type="entry name" value="TRANSCRIPTION FACTOR (ACR-2), PUTATIVE-RELATED-RELATED"/>
    <property type="match status" value="1"/>
</dbReference>
<dbReference type="Proteomes" id="UP000235371">
    <property type="component" value="Unassembled WGS sequence"/>
</dbReference>
<evidence type="ECO:0008006" key="3">
    <source>
        <dbReference type="Google" id="ProtNLM"/>
    </source>
</evidence>
<reference evidence="1 2" key="1">
    <citation type="submission" date="2016-04" db="EMBL/GenBank/DDBJ databases">
        <title>A degradative enzymes factory behind the ericoid mycorrhizal symbiosis.</title>
        <authorList>
            <consortium name="DOE Joint Genome Institute"/>
            <person name="Martino E."/>
            <person name="Morin E."/>
            <person name="Grelet G."/>
            <person name="Kuo A."/>
            <person name="Kohler A."/>
            <person name="Daghino S."/>
            <person name="Barry K."/>
            <person name="Choi C."/>
            <person name="Cichocki N."/>
            <person name="Clum A."/>
            <person name="Copeland A."/>
            <person name="Hainaut M."/>
            <person name="Haridas S."/>
            <person name="Labutti K."/>
            <person name="Lindquist E."/>
            <person name="Lipzen A."/>
            <person name="Khouja H.-R."/>
            <person name="Murat C."/>
            <person name="Ohm R."/>
            <person name="Olson A."/>
            <person name="Spatafora J."/>
            <person name="Veneault-Fourrey C."/>
            <person name="Henrissat B."/>
            <person name="Grigoriev I."/>
            <person name="Martin F."/>
            <person name="Perotto S."/>
        </authorList>
    </citation>
    <scope>NUCLEOTIDE SEQUENCE [LARGE SCALE GENOMIC DNA]</scope>
    <source>
        <strain evidence="1 2">E</strain>
    </source>
</reference>
<dbReference type="GeneID" id="36591353"/>
<evidence type="ECO:0000313" key="2">
    <source>
        <dbReference type="Proteomes" id="UP000235371"/>
    </source>
</evidence>
<dbReference type="AlphaFoldDB" id="A0A2J6T8K8"/>
<sequence length="483" mass="55126">MAAKEFAFVEVDINGRVTDKNHLHTIRKHIMKDIGKARRKPIFSTSQYIANSNVTTLRDIRVNKTQEEDDFIIPAPESGFLGSGRMNPFQRYPVPVDMEILFLIDHLYNWPDPHLRPFKDTWFPISISDPAFFYEVLSNISAHVFTLRNGLQNEDHCPQSIALHSRAMRSVRARLLDPVLGISDGVIGTVLAFASFSHRTNDWAEYDLHMAALYRIIEARGGVSCLSNNPVLRHLISGVDLAGTCFLERPRPLFPLPTASANESAIKNMPWPVPQTPYYYQSIWKHAFRANSPLLSIFHDITTLMMTLKSDLMWKESRPETVSIDQKTMGLLFGRLGELSVPVSDITEDSLLEECCRLATLLLLEKVSSQFNILDCRLHSTEHQHITKNVQKLHTILITNMHYKQWILFKPLLNWIASLAAISTSSEEIKHDFLDLVVYAGRLMGLNGWDEALITAANMLWVGGFFDERYHSITKCFSWENSQ</sequence>
<dbReference type="PANTHER" id="PTHR37540:SF5">
    <property type="entry name" value="TRANSCRIPTION FACTOR DOMAIN-CONTAINING PROTEIN"/>
    <property type="match status" value="1"/>
</dbReference>
<accession>A0A2J6T8K8</accession>
<proteinExistence type="predicted"/>
<dbReference type="STRING" id="1095630.A0A2J6T8K8"/>
<dbReference type="EMBL" id="KZ613817">
    <property type="protein sequence ID" value="PMD59273.1"/>
    <property type="molecule type" value="Genomic_DNA"/>
</dbReference>
<protein>
    <recommendedName>
        <fullName evidence="3">Tachykinin family protein</fullName>
    </recommendedName>
</protein>
<organism evidence="1 2">
    <name type="scientific">Hyaloscypha bicolor E</name>
    <dbReference type="NCBI Taxonomy" id="1095630"/>
    <lineage>
        <taxon>Eukaryota</taxon>
        <taxon>Fungi</taxon>
        <taxon>Dikarya</taxon>
        <taxon>Ascomycota</taxon>
        <taxon>Pezizomycotina</taxon>
        <taxon>Leotiomycetes</taxon>
        <taxon>Helotiales</taxon>
        <taxon>Hyaloscyphaceae</taxon>
        <taxon>Hyaloscypha</taxon>
        <taxon>Hyaloscypha bicolor</taxon>
    </lineage>
</organism>
<dbReference type="RefSeq" id="XP_024736177.1">
    <property type="nucleotide sequence ID" value="XM_024883276.1"/>
</dbReference>